<dbReference type="PANTHER" id="PTHR37423:SF2">
    <property type="entry name" value="MEMBRANE-BOUND LYTIC MUREIN TRANSGLYCOSYLASE C"/>
    <property type="match status" value="1"/>
</dbReference>
<keyword evidence="4" id="KW-0378">Hydrolase</keyword>
<dbReference type="InterPro" id="IPR008258">
    <property type="entry name" value="Transglycosylase_SLT_dom_1"/>
</dbReference>
<dbReference type="GO" id="GO:0016798">
    <property type="term" value="F:hydrolase activity, acting on glycosyl bonds"/>
    <property type="evidence" value="ECO:0007669"/>
    <property type="project" value="UniProtKB-KW"/>
</dbReference>
<dbReference type="PANTHER" id="PTHR37423">
    <property type="entry name" value="SOLUBLE LYTIC MUREIN TRANSGLYCOSYLASE-RELATED"/>
    <property type="match status" value="1"/>
</dbReference>
<evidence type="ECO:0000313" key="4">
    <source>
        <dbReference type="EMBL" id="BAT71502.1"/>
    </source>
</evidence>
<dbReference type="SUPFAM" id="SSF53955">
    <property type="entry name" value="Lysozyme-like"/>
    <property type="match status" value="1"/>
</dbReference>
<dbReference type="Gene3D" id="3.10.350.10">
    <property type="entry name" value="LysM domain"/>
    <property type="match status" value="2"/>
</dbReference>
<sequence length="406" mass="46265">MRHWSCFFVLFLFWIFLSSGVRANEDITVDISVPEVRHFIQYYLGEDRPWVERAFERFCYYRSLVLKILSKYNIPEEIAVLPVLESGYSGFARSCSGAKGYWQFMRVTARRYGLGLSRWVDERGDIEKSTEAAAKYISYLYSLFKDWYFVLAAYNAGEGYVLKVIESTGIKDYWVLCRLGLLNKQVREFVPRFLALLWIYQNRETLGLEADHCSGLERVMLPSGVDLASLGTWMGLDVNLLKEFNAFLRKGKTPPWGAWVYVPKGYASKARLAVKWMMAAKHARELGIKRLKGFWIGYVVKPGDTLWSLSRSFGVDASVIKLVNRLKCSGLRAGSVILIPTKRLVASIVEVSPHTGKLVYRVKKGDTVWNIARIFGVKRSDILVSGNVLKPGQKVVIKLGGFDERG</sequence>
<keyword evidence="4" id="KW-0326">Glycosidase</keyword>
<evidence type="ECO:0000256" key="2">
    <source>
        <dbReference type="SAM" id="SignalP"/>
    </source>
</evidence>
<feature type="domain" description="LysM" evidence="3">
    <location>
        <begin position="296"/>
        <end position="339"/>
    </location>
</feature>
<dbReference type="SUPFAM" id="SSF54106">
    <property type="entry name" value="LysM domain"/>
    <property type="match status" value="2"/>
</dbReference>
<dbReference type="KEGG" id="ttk:TST_0697"/>
<dbReference type="Proteomes" id="UP000063234">
    <property type="component" value="Chromosome"/>
</dbReference>
<gene>
    <name evidence="4" type="primary">mltD</name>
    <name evidence="4" type="ORF">TST_0697</name>
</gene>
<dbReference type="PROSITE" id="PS51782">
    <property type="entry name" value="LYSM"/>
    <property type="match status" value="1"/>
</dbReference>
<organism evidence="4 5">
    <name type="scientific">Thermosulfidibacter takaii (strain DSM 17441 / JCM 13301 / NBRC 103674 / ABI70S6)</name>
    <dbReference type="NCBI Taxonomy" id="1298851"/>
    <lineage>
        <taxon>Bacteria</taxon>
        <taxon>Pseudomonadati</taxon>
        <taxon>Thermosulfidibacterota</taxon>
        <taxon>Thermosulfidibacteria</taxon>
        <taxon>Thermosulfidibacterales</taxon>
        <taxon>Thermosulfidibacteraceae</taxon>
    </lineage>
</organism>
<dbReference type="Gene3D" id="1.10.530.10">
    <property type="match status" value="1"/>
</dbReference>
<dbReference type="InterPro" id="IPR023346">
    <property type="entry name" value="Lysozyme-like_dom_sf"/>
</dbReference>
<evidence type="ECO:0000256" key="1">
    <source>
        <dbReference type="ARBA" id="ARBA00007734"/>
    </source>
</evidence>
<keyword evidence="2" id="KW-0732">Signal</keyword>
<dbReference type="SMART" id="SM00257">
    <property type="entry name" value="LysM"/>
    <property type="match status" value="2"/>
</dbReference>
<dbReference type="CDD" id="cd16894">
    <property type="entry name" value="MltD-like"/>
    <property type="match status" value="1"/>
</dbReference>
<evidence type="ECO:0000259" key="3">
    <source>
        <dbReference type="PROSITE" id="PS51782"/>
    </source>
</evidence>
<proteinExistence type="inferred from homology"/>
<dbReference type="STRING" id="1298851.TST_0697"/>
<accession>A0A0S3QT51</accession>
<reference evidence="5" key="1">
    <citation type="journal article" date="2018" name="Science">
        <title>A primordial and reversible TCA cycle in a facultatively chemolithoautotrophic thermophile.</title>
        <authorList>
            <person name="Nunoura T."/>
            <person name="Chikaraishi Y."/>
            <person name="Izaki R."/>
            <person name="Suwa T."/>
            <person name="Sato T."/>
            <person name="Harada T."/>
            <person name="Mori K."/>
            <person name="Kato Y."/>
            <person name="Miyazaki M."/>
            <person name="Shimamura S."/>
            <person name="Yanagawa K."/>
            <person name="Shuto A."/>
            <person name="Ohkouchi N."/>
            <person name="Fujita N."/>
            <person name="Takaki Y."/>
            <person name="Atomi H."/>
            <person name="Takai K."/>
        </authorList>
    </citation>
    <scope>NUCLEOTIDE SEQUENCE [LARGE SCALE GENOMIC DNA]</scope>
    <source>
        <strain evidence="5">DSM 17441 / JCM 13301 / NBRC 103674 / ABI70S6</strain>
    </source>
</reference>
<keyword evidence="5" id="KW-1185">Reference proteome</keyword>
<protein>
    <submittedName>
        <fullName evidence="4">Membrane-bound lytic murein transglycosylase D</fullName>
        <ecNumber evidence="4">3.2.1.-</ecNumber>
    </submittedName>
</protein>
<evidence type="ECO:0000313" key="5">
    <source>
        <dbReference type="Proteomes" id="UP000063234"/>
    </source>
</evidence>
<name>A0A0S3QT51_THET7</name>
<feature type="chain" id="PRO_5006616393" evidence="2">
    <location>
        <begin position="24"/>
        <end position="406"/>
    </location>
</feature>
<comment type="similarity">
    <text evidence="1">Belongs to the transglycosylase Slt family.</text>
</comment>
<dbReference type="InterPro" id="IPR018392">
    <property type="entry name" value="LysM"/>
</dbReference>
<dbReference type="EC" id="3.2.1.-" evidence="4"/>
<dbReference type="InterPro" id="IPR036779">
    <property type="entry name" value="LysM_dom_sf"/>
</dbReference>
<dbReference type="CDD" id="cd00118">
    <property type="entry name" value="LysM"/>
    <property type="match status" value="2"/>
</dbReference>
<dbReference type="Pfam" id="PF01464">
    <property type="entry name" value="SLT"/>
    <property type="match status" value="1"/>
</dbReference>
<feature type="signal peptide" evidence="2">
    <location>
        <begin position="1"/>
        <end position="23"/>
    </location>
</feature>
<dbReference type="AlphaFoldDB" id="A0A0S3QT51"/>
<dbReference type="EMBL" id="AP013035">
    <property type="protein sequence ID" value="BAT71502.1"/>
    <property type="molecule type" value="Genomic_DNA"/>
</dbReference>
<dbReference type="PATRIC" id="fig|1298851.3.peg.725"/>
<dbReference type="Pfam" id="PF01476">
    <property type="entry name" value="LysM"/>
    <property type="match status" value="2"/>
</dbReference>